<dbReference type="Gene3D" id="1.20.900.10">
    <property type="entry name" value="Dbl homology (DH) domain"/>
    <property type="match status" value="1"/>
</dbReference>
<proteinExistence type="predicted"/>
<dbReference type="InterPro" id="IPR035899">
    <property type="entry name" value="DBL_dom_sf"/>
</dbReference>
<evidence type="ECO:0000313" key="3">
    <source>
        <dbReference type="Proteomes" id="UP000007303"/>
    </source>
</evidence>
<dbReference type="OMA" id="LLMCTDQ"/>
<reference evidence="3" key="1">
    <citation type="journal article" date="2004" name="Nature">
        <title>Genome duplication in the teleost fish Tetraodon nigroviridis reveals the early vertebrate proto-karyotype.</title>
        <authorList>
            <person name="Jaillon O."/>
            <person name="Aury J.-M."/>
            <person name="Brunet F."/>
            <person name="Petit J.-L."/>
            <person name="Stange-Thomann N."/>
            <person name="Mauceli E."/>
            <person name="Bouneau L."/>
            <person name="Fischer C."/>
            <person name="Ozouf-Costaz C."/>
            <person name="Bernot A."/>
            <person name="Nicaud S."/>
            <person name="Jaffe D."/>
            <person name="Fisher S."/>
            <person name="Lutfalla G."/>
            <person name="Dossat C."/>
            <person name="Segurens B."/>
            <person name="Dasilva C."/>
            <person name="Salanoubat M."/>
            <person name="Levy M."/>
            <person name="Boudet N."/>
            <person name="Castellano S."/>
            <person name="Anthouard V."/>
            <person name="Jubin C."/>
            <person name="Castelli V."/>
            <person name="Katinka M."/>
            <person name="Vacherie B."/>
            <person name="Biemont C."/>
            <person name="Skalli Z."/>
            <person name="Cattolico L."/>
            <person name="Poulain J."/>
            <person name="De Berardinis V."/>
            <person name="Cruaud C."/>
            <person name="Duprat S."/>
            <person name="Brottier P."/>
            <person name="Coutanceau J.-P."/>
            <person name="Gouzy J."/>
            <person name="Parra G."/>
            <person name="Lardier G."/>
            <person name="Chapple C."/>
            <person name="McKernan K.J."/>
            <person name="McEwan P."/>
            <person name="Bosak S."/>
            <person name="Kellis M."/>
            <person name="Volff J.-N."/>
            <person name="Guigo R."/>
            <person name="Zody M.C."/>
            <person name="Mesirov J."/>
            <person name="Lindblad-Toh K."/>
            <person name="Birren B."/>
            <person name="Nusbaum C."/>
            <person name="Kahn D."/>
            <person name="Robinson-Rechavi M."/>
            <person name="Laudet V."/>
            <person name="Schachter V."/>
            <person name="Quetier F."/>
            <person name="Saurin W."/>
            <person name="Scarpelli C."/>
            <person name="Wincker P."/>
            <person name="Lander E.S."/>
            <person name="Weissenbach J."/>
            <person name="Roest Crollius H."/>
        </authorList>
    </citation>
    <scope>NUCLEOTIDE SEQUENCE [LARGE SCALE GENOMIC DNA]</scope>
</reference>
<name>H3C560_TETNG</name>
<dbReference type="InParanoid" id="H3C560"/>
<dbReference type="SUPFAM" id="SSF50729">
    <property type="entry name" value="PH domain-like"/>
    <property type="match status" value="1"/>
</dbReference>
<dbReference type="GeneTree" id="ENSGT00440000033863"/>
<dbReference type="GO" id="GO:0005886">
    <property type="term" value="C:plasma membrane"/>
    <property type="evidence" value="ECO:0007669"/>
    <property type="project" value="TreeGrafter"/>
</dbReference>
<dbReference type="Pfam" id="PF00621">
    <property type="entry name" value="RhoGEF"/>
    <property type="match status" value="1"/>
</dbReference>
<dbReference type="GO" id="GO:0005085">
    <property type="term" value="F:guanyl-nucleotide exchange factor activity"/>
    <property type="evidence" value="ECO:0007669"/>
    <property type="project" value="InterPro"/>
</dbReference>
<dbReference type="PANTHER" id="PTHR47056:SF1">
    <property type="entry name" value="RHO GUANINE NUCLEOTIDE EXCHANGE FACTOR 39"/>
    <property type="match status" value="1"/>
</dbReference>
<dbReference type="Gene3D" id="2.30.29.30">
    <property type="entry name" value="Pleckstrin-homology domain (PH domain)/Phosphotyrosine-binding domain (PTB)"/>
    <property type="match status" value="1"/>
</dbReference>
<dbReference type="InterPro" id="IPR011993">
    <property type="entry name" value="PH-like_dom_sf"/>
</dbReference>
<organism evidence="2 3">
    <name type="scientific">Tetraodon nigroviridis</name>
    <name type="common">Spotted green pufferfish</name>
    <name type="synonym">Chelonodon nigroviridis</name>
    <dbReference type="NCBI Taxonomy" id="99883"/>
    <lineage>
        <taxon>Eukaryota</taxon>
        <taxon>Metazoa</taxon>
        <taxon>Chordata</taxon>
        <taxon>Craniata</taxon>
        <taxon>Vertebrata</taxon>
        <taxon>Euteleostomi</taxon>
        <taxon>Actinopterygii</taxon>
        <taxon>Neopterygii</taxon>
        <taxon>Teleostei</taxon>
        <taxon>Neoteleostei</taxon>
        <taxon>Acanthomorphata</taxon>
        <taxon>Eupercaria</taxon>
        <taxon>Tetraodontiformes</taxon>
        <taxon>Tetradontoidea</taxon>
        <taxon>Tetraodontidae</taxon>
        <taxon>Tetraodon</taxon>
    </lineage>
</organism>
<dbReference type="Ensembl" id="ENSTNIT00000001929.1">
    <property type="protein sequence ID" value="ENSTNIP00000003379.1"/>
    <property type="gene ID" value="ENSTNIG00000001519.1"/>
</dbReference>
<protein>
    <submittedName>
        <fullName evidence="2">Rho guanine nucleotide exchange factor (GEF) 39</fullName>
    </submittedName>
</protein>
<feature type="domain" description="DH" evidence="1">
    <location>
        <begin position="8"/>
        <end position="182"/>
    </location>
</feature>
<dbReference type="HOGENOM" id="CLU_052525_1_0_1"/>
<evidence type="ECO:0000259" key="1">
    <source>
        <dbReference type="PROSITE" id="PS50010"/>
    </source>
</evidence>
<reference evidence="2" key="2">
    <citation type="submission" date="2025-08" db="UniProtKB">
        <authorList>
            <consortium name="Ensembl"/>
        </authorList>
    </citation>
    <scope>IDENTIFICATION</scope>
</reference>
<evidence type="ECO:0000313" key="2">
    <source>
        <dbReference type="Ensembl" id="ENSTNIP00000003379.1"/>
    </source>
</evidence>
<sequence length="320" mass="36686">QRSHWFLPRLKTAVELLQTERRYCEQLELVTTYFVKLLMAKGTLKKDIKESIFSSIEAIYSVNQSLLVNLENGFLGRGFDQFCSQLHHYSTYVDNIYTASKVLREYGSKKNHARLVLVLESTIRNFSLSTQNFKTSTILCHSRYKHFLHDLAANTSPSNPEFELVSRSATAVNDISQRIQSNARRHNNHLQLCRVQKMLKGQKTKVLAEGRWYIREGWLNVVPLKGTGAKPKMFFLFSDMLLQAKRCSTLLPTSGDKFVGQCAYPLLDCTVEKVFGHTKSQGGLISLIFPKAKLLLMSVNQENINDWYHSLSATIRSRKK</sequence>
<dbReference type="PROSITE" id="PS50010">
    <property type="entry name" value="DH_2"/>
    <property type="match status" value="1"/>
</dbReference>
<reference evidence="2" key="3">
    <citation type="submission" date="2025-09" db="UniProtKB">
        <authorList>
            <consortium name="Ensembl"/>
        </authorList>
    </citation>
    <scope>IDENTIFICATION</scope>
</reference>
<dbReference type="STRING" id="99883.ENSTNIP00000003379"/>
<dbReference type="SMART" id="SM00325">
    <property type="entry name" value="RhoGEF"/>
    <property type="match status" value="1"/>
</dbReference>
<keyword evidence="3" id="KW-1185">Reference proteome</keyword>
<dbReference type="AlphaFoldDB" id="H3C560"/>
<dbReference type="SUPFAM" id="SSF48065">
    <property type="entry name" value="DBL homology domain (DH-domain)"/>
    <property type="match status" value="1"/>
</dbReference>
<dbReference type="PANTHER" id="PTHR47056">
    <property type="entry name" value="RHO GUANINE NUCLEOTIDE EXCHANGE FACTOR 39"/>
    <property type="match status" value="1"/>
</dbReference>
<dbReference type="FunCoup" id="H3C560">
    <property type="interactions" value="785"/>
</dbReference>
<dbReference type="Proteomes" id="UP000007303">
    <property type="component" value="Unassembled WGS sequence"/>
</dbReference>
<dbReference type="InterPro" id="IPR000219">
    <property type="entry name" value="DH_dom"/>
</dbReference>
<dbReference type="InterPro" id="IPR042987">
    <property type="entry name" value="ARHGEF39"/>
</dbReference>
<dbReference type="GO" id="GO:0030335">
    <property type="term" value="P:positive regulation of cell migration"/>
    <property type="evidence" value="ECO:0007669"/>
    <property type="project" value="TreeGrafter"/>
</dbReference>
<accession>H3C560</accession>